<protein>
    <submittedName>
        <fullName evidence="2">Uncharacterized protein</fullName>
    </submittedName>
</protein>
<evidence type="ECO:0000313" key="3">
    <source>
        <dbReference type="Proteomes" id="UP000799429"/>
    </source>
</evidence>
<feature type="compositionally biased region" description="Low complexity" evidence="1">
    <location>
        <begin position="230"/>
        <end position="248"/>
    </location>
</feature>
<feature type="compositionally biased region" description="Polar residues" evidence="1">
    <location>
        <begin position="269"/>
        <end position="280"/>
    </location>
</feature>
<feature type="compositionally biased region" description="Low complexity" evidence="1">
    <location>
        <begin position="57"/>
        <end position="69"/>
    </location>
</feature>
<feature type="region of interest" description="Disordered" evidence="1">
    <location>
        <begin position="44"/>
        <end position="69"/>
    </location>
</feature>
<comment type="caution">
    <text evidence="2">The sequence shown here is derived from an EMBL/GenBank/DDBJ whole genome shotgun (WGS) entry which is preliminary data.</text>
</comment>
<proteinExistence type="predicted"/>
<dbReference type="AlphaFoldDB" id="A0A9P4VT30"/>
<dbReference type="EMBL" id="MU006095">
    <property type="protein sequence ID" value="KAF2839174.1"/>
    <property type="molecule type" value="Genomic_DNA"/>
</dbReference>
<feature type="compositionally biased region" description="Pro residues" evidence="1">
    <location>
        <begin position="249"/>
        <end position="264"/>
    </location>
</feature>
<accession>A0A9P4VT30</accession>
<evidence type="ECO:0000256" key="1">
    <source>
        <dbReference type="SAM" id="MobiDB-lite"/>
    </source>
</evidence>
<sequence length="287" mass="29112">MLTSHSSVHLPSSGGPGSIVSNILGNGSGGIEVVTITSTVTRTTRVESTGYSTSTHPPSLSEGSESVLSSPTPFTSPYSSILASPSVLSSHSVVTSPPTFHSSPTLPSPSVQSSPPSDSIPATITLSALTLQIFFSSLIPTPTLTSDLIAMMATPRLSLLTSTLSDLTNIQLLSFPATTLPVSPVFGTSSAGNTVDSVPGTSIPSFGPAIDPFPPGFTHFPPRGSGAGNTSPPTTSTITISPTPAESKTPPPPSSDPHPRPPPSRSETQRPNKPPTQTTVAAGLLAS</sequence>
<organism evidence="2 3">
    <name type="scientific">Patellaria atrata CBS 101060</name>
    <dbReference type="NCBI Taxonomy" id="1346257"/>
    <lineage>
        <taxon>Eukaryota</taxon>
        <taxon>Fungi</taxon>
        <taxon>Dikarya</taxon>
        <taxon>Ascomycota</taxon>
        <taxon>Pezizomycotina</taxon>
        <taxon>Dothideomycetes</taxon>
        <taxon>Dothideomycetes incertae sedis</taxon>
        <taxon>Patellariales</taxon>
        <taxon>Patellariaceae</taxon>
        <taxon>Patellaria</taxon>
    </lineage>
</organism>
<dbReference type="Proteomes" id="UP000799429">
    <property type="component" value="Unassembled WGS sequence"/>
</dbReference>
<feature type="region of interest" description="Disordered" evidence="1">
    <location>
        <begin position="98"/>
        <end position="118"/>
    </location>
</feature>
<gene>
    <name evidence="2" type="ORF">M501DRAFT_1016261</name>
</gene>
<reference evidence="2" key="1">
    <citation type="journal article" date="2020" name="Stud. Mycol.">
        <title>101 Dothideomycetes genomes: a test case for predicting lifestyles and emergence of pathogens.</title>
        <authorList>
            <person name="Haridas S."/>
            <person name="Albert R."/>
            <person name="Binder M."/>
            <person name="Bloem J."/>
            <person name="Labutti K."/>
            <person name="Salamov A."/>
            <person name="Andreopoulos B."/>
            <person name="Baker S."/>
            <person name="Barry K."/>
            <person name="Bills G."/>
            <person name="Bluhm B."/>
            <person name="Cannon C."/>
            <person name="Castanera R."/>
            <person name="Culley D."/>
            <person name="Daum C."/>
            <person name="Ezra D."/>
            <person name="Gonzalez J."/>
            <person name="Henrissat B."/>
            <person name="Kuo A."/>
            <person name="Liang C."/>
            <person name="Lipzen A."/>
            <person name="Lutzoni F."/>
            <person name="Magnuson J."/>
            <person name="Mondo S."/>
            <person name="Nolan M."/>
            <person name="Ohm R."/>
            <person name="Pangilinan J."/>
            <person name="Park H.-J."/>
            <person name="Ramirez L."/>
            <person name="Alfaro M."/>
            <person name="Sun H."/>
            <person name="Tritt A."/>
            <person name="Yoshinaga Y."/>
            <person name="Zwiers L.-H."/>
            <person name="Turgeon B."/>
            <person name="Goodwin S."/>
            <person name="Spatafora J."/>
            <person name="Crous P."/>
            <person name="Grigoriev I."/>
        </authorList>
    </citation>
    <scope>NUCLEOTIDE SEQUENCE</scope>
    <source>
        <strain evidence="2">CBS 101060</strain>
    </source>
</reference>
<name>A0A9P4VT30_9PEZI</name>
<feature type="region of interest" description="Disordered" evidence="1">
    <location>
        <begin position="213"/>
        <end position="287"/>
    </location>
</feature>
<keyword evidence="3" id="KW-1185">Reference proteome</keyword>
<evidence type="ECO:0000313" key="2">
    <source>
        <dbReference type="EMBL" id="KAF2839174.1"/>
    </source>
</evidence>